<dbReference type="OrthoDB" id="8649670at2"/>
<gene>
    <name evidence="2" type="ORF">CAL25_06970</name>
</gene>
<dbReference type="RefSeq" id="WP_094799206.1">
    <property type="nucleotide sequence ID" value="NZ_NEVP01000004.1"/>
</dbReference>
<proteinExistence type="predicted"/>
<comment type="caution">
    <text evidence="2">The sequence shown here is derived from an EMBL/GenBank/DDBJ whole genome shotgun (WGS) entry which is preliminary data.</text>
</comment>
<dbReference type="AlphaFoldDB" id="A0A261TXH7"/>
<keyword evidence="1" id="KW-0732">Signal</keyword>
<evidence type="ECO:0000256" key="1">
    <source>
        <dbReference type="SAM" id="SignalP"/>
    </source>
</evidence>
<feature type="signal peptide" evidence="1">
    <location>
        <begin position="1"/>
        <end position="20"/>
    </location>
</feature>
<feature type="chain" id="PRO_5012831047" evidence="1">
    <location>
        <begin position="21"/>
        <end position="378"/>
    </location>
</feature>
<dbReference type="Proteomes" id="UP000216913">
    <property type="component" value="Unassembled WGS sequence"/>
</dbReference>
<sequence length="378" mass="39708">MRVKALALCLMAGFGTGAYAQDSTQTLQQALQRIPQMVLTVPEAMQVSFMDVQAWRSLEKAGPTPDGMRRLSLAQSIRPLQSIGYGLDTWSQNAKIAFDEVSYFAAFGQGPANLTYWGLKDKQAVETLVGKLKQVDFVPVQAEVPGVLANGEANKMDLKKANARDPWRGQMGTTSFVFPLESALVQTPTAEGIKFLAQPKPSVADSAGVAATLAGLKEAVPAKDGRIVQAAVISPVIGLQAVDPMSILPGPSGNLETAKRNLEAAAAAAGRGVPPYSAGIIADAQINNVPALVVSLAYADCASAKTAVDGIGATWKETMPNAANAKFDGRTVQTGQQCAAVVSLTAAKAENAGNPIMTELVNRYIQRQPTLLQIGTSK</sequence>
<evidence type="ECO:0000313" key="3">
    <source>
        <dbReference type="Proteomes" id="UP000216913"/>
    </source>
</evidence>
<protein>
    <submittedName>
        <fullName evidence="2">Uncharacterized protein</fullName>
    </submittedName>
</protein>
<evidence type="ECO:0000313" key="2">
    <source>
        <dbReference type="EMBL" id="OZI53700.1"/>
    </source>
</evidence>
<accession>A0A261TXH7</accession>
<name>A0A261TXH7_9BORD</name>
<dbReference type="EMBL" id="NEVP01000004">
    <property type="protein sequence ID" value="OZI53700.1"/>
    <property type="molecule type" value="Genomic_DNA"/>
</dbReference>
<reference evidence="2" key="1">
    <citation type="submission" date="2017-05" db="EMBL/GenBank/DDBJ databases">
        <title>Complete and WGS of Bordetella genogroups.</title>
        <authorList>
            <person name="Spilker T."/>
            <person name="LiPuma J."/>
        </authorList>
    </citation>
    <scope>NUCLEOTIDE SEQUENCE [LARGE SCALE GENOMIC DNA]</scope>
    <source>
        <strain evidence="2">AU10456</strain>
    </source>
</reference>
<keyword evidence="3" id="KW-1185">Reference proteome</keyword>
<organism evidence="2 3">
    <name type="scientific">Bordetella genomosp. 5</name>
    <dbReference type="NCBI Taxonomy" id="1395608"/>
    <lineage>
        <taxon>Bacteria</taxon>
        <taxon>Pseudomonadati</taxon>
        <taxon>Pseudomonadota</taxon>
        <taxon>Betaproteobacteria</taxon>
        <taxon>Burkholderiales</taxon>
        <taxon>Alcaligenaceae</taxon>
        <taxon>Bordetella</taxon>
    </lineage>
</organism>